<sequence length="185" mass="20720">MANASAKRVAQQNAETIKNLRNGMLGAGALSVLLRLLLRKGSLSPSRFSFWLLVLSYLPSIFLSRYLERIGSPRRDPTTGTLISAGEDLARPGIIEWAFDVIYITWACQVGSGAFGEWFWWLYLVIPLYAAYKLWSKAISPMLLGRSSASESQADAPQKPLSKRQEKLQKRSERGDARVRTKTVK</sequence>
<organism evidence="9 10">
    <name type="scientific">Wolfiporia cocos (strain MD-104)</name>
    <name type="common">Brown rot fungus</name>
    <dbReference type="NCBI Taxonomy" id="742152"/>
    <lineage>
        <taxon>Eukaryota</taxon>
        <taxon>Fungi</taxon>
        <taxon>Dikarya</taxon>
        <taxon>Basidiomycota</taxon>
        <taxon>Agaricomycotina</taxon>
        <taxon>Agaricomycetes</taxon>
        <taxon>Polyporales</taxon>
        <taxon>Phaeolaceae</taxon>
        <taxon>Wolfiporia</taxon>
    </lineage>
</organism>
<proteinExistence type="inferred from homology"/>
<dbReference type="PANTHER" id="PTHR13505">
    <property type="entry name" value="TRANSMEMBRANE PROTEIN 208"/>
    <property type="match status" value="1"/>
</dbReference>
<keyword evidence="10" id="KW-1185">Reference proteome</keyword>
<name>A0A2H3JYZ6_WOLCO</name>
<dbReference type="AlphaFoldDB" id="A0A2H3JYZ6"/>
<reference evidence="9 10" key="1">
    <citation type="journal article" date="2012" name="Science">
        <title>The Paleozoic origin of enzymatic lignin decomposition reconstructed from 31 fungal genomes.</title>
        <authorList>
            <person name="Floudas D."/>
            <person name="Binder M."/>
            <person name="Riley R."/>
            <person name="Barry K."/>
            <person name="Blanchette R.A."/>
            <person name="Henrissat B."/>
            <person name="Martinez A.T."/>
            <person name="Otillar R."/>
            <person name="Spatafora J.W."/>
            <person name="Yadav J.S."/>
            <person name="Aerts A."/>
            <person name="Benoit I."/>
            <person name="Boyd A."/>
            <person name="Carlson A."/>
            <person name="Copeland A."/>
            <person name="Coutinho P.M."/>
            <person name="de Vries R.P."/>
            <person name="Ferreira P."/>
            <person name="Findley K."/>
            <person name="Foster B."/>
            <person name="Gaskell J."/>
            <person name="Glotzer D."/>
            <person name="Gorecki P."/>
            <person name="Heitman J."/>
            <person name="Hesse C."/>
            <person name="Hori C."/>
            <person name="Igarashi K."/>
            <person name="Jurgens J.A."/>
            <person name="Kallen N."/>
            <person name="Kersten P."/>
            <person name="Kohler A."/>
            <person name="Kuees U."/>
            <person name="Kumar T.K.A."/>
            <person name="Kuo A."/>
            <person name="LaButti K."/>
            <person name="Larrondo L.F."/>
            <person name="Lindquist E."/>
            <person name="Ling A."/>
            <person name="Lombard V."/>
            <person name="Lucas S."/>
            <person name="Lundell T."/>
            <person name="Martin R."/>
            <person name="McLaughlin D.J."/>
            <person name="Morgenstern I."/>
            <person name="Morin E."/>
            <person name="Murat C."/>
            <person name="Nagy L.G."/>
            <person name="Nolan M."/>
            <person name="Ohm R.A."/>
            <person name="Patyshakuliyeva A."/>
            <person name="Rokas A."/>
            <person name="Ruiz-Duenas F.J."/>
            <person name="Sabat G."/>
            <person name="Salamov A."/>
            <person name="Samejima M."/>
            <person name="Schmutz J."/>
            <person name="Slot J.C."/>
            <person name="St John F."/>
            <person name="Stenlid J."/>
            <person name="Sun H."/>
            <person name="Sun S."/>
            <person name="Syed K."/>
            <person name="Tsang A."/>
            <person name="Wiebenga A."/>
            <person name="Young D."/>
            <person name="Pisabarro A."/>
            <person name="Eastwood D.C."/>
            <person name="Martin F."/>
            <person name="Cullen D."/>
            <person name="Grigoriev I.V."/>
            <person name="Hibbett D.S."/>
        </authorList>
    </citation>
    <scope>NUCLEOTIDE SEQUENCE [LARGE SCALE GENOMIC DNA]</scope>
    <source>
        <strain evidence="9 10">MD-104</strain>
    </source>
</reference>
<feature type="transmembrane region" description="Helical" evidence="8">
    <location>
        <begin position="50"/>
        <end position="67"/>
    </location>
</feature>
<evidence type="ECO:0000256" key="1">
    <source>
        <dbReference type="ARBA" id="ARBA00004477"/>
    </source>
</evidence>
<dbReference type="Pfam" id="PF05620">
    <property type="entry name" value="TMEM208_SND2"/>
    <property type="match status" value="1"/>
</dbReference>
<evidence type="ECO:0000313" key="10">
    <source>
        <dbReference type="Proteomes" id="UP000218811"/>
    </source>
</evidence>
<evidence type="ECO:0000256" key="6">
    <source>
        <dbReference type="ARBA" id="ARBA00023136"/>
    </source>
</evidence>
<dbReference type="OrthoDB" id="10012212at2759"/>
<dbReference type="GO" id="GO:0005789">
    <property type="term" value="C:endoplasmic reticulum membrane"/>
    <property type="evidence" value="ECO:0007669"/>
    <property type="project" value="UniProtKB-SubCell"/>
</dbReference>
<gene>
    <name evidence="9" type="ORF">WOLCODRAFT_100409</name>
</gene>
<evidence type="ECO:0000256" key="8">
    <source>
        <dbReference type="SAM" id="Phobius"/>
    </source>
</evidence>
<evidence type="ECO:0000256" key="3">
    <source>
        <dbReference type="ARBA" id="ARBA00022692"/>
    </source>
</evidence>
<dbReference type="STRING" id="742152.A0A2H3JYZ6"/>
<evidence type="ECO:0000256" key="5">
    <source>
        <dbReference type="ARBA" id="ARBA00022989"/>
    </source>
</evidence>
<feature type="transmembrane region" description="Helical" evidence="8">
    <location>
        <begin position="20"/>
        <end position="38"/>
    </location>
</feature>
<protein>
    <submittedName>
        <fullName evidence="9">Putative opsin</fullName>
    </submittedName>
</protein>
<dbReference type="PANTHER" id="PTHR13505:SF7">
    <property type="entry name" value="TRANSMEMBRANE PROTEIN 208"/>
    <property type="match status" value="1"/>
</dbReference>
<keyword evidence="5 8" id="KW-1133">Transmembrane helix</keyword>
<keyword evidence="4" id="KW-0256">Endoplasmic reticulum</keyword>
<evidence type="ECO:0000256" key="4">
    <source>
        <dbReference type="ARBA" id="ARBA00022824"/>
    </source>
</evidence>
<evidence type="ECO:0000256" key="2">
    <source>
        <dbReference type="ARBA" id="ARBA00009950"/>
    </source>
</evidence>
<comment type="similarity">
    <text evidence="2">Belongs to the TMEM208 family.</text>
</comment>
<feature type="compositionally biased region" description="Basic and acidic residues" evidence="7">
    <location>
        <begin position="163"/>
        <end position="179"/>
    </location>
</feature>
<evidence type="ECO:0000256" key="7">
    <source>
        <dbReference type="SAM" id="MobiDB-lite"/>
    </source>
</evidence>
<dbReference type="OMA" id="GRPKYDA"/>
<dbReference type="GO" id="GO:0006624">
    <property type="term" value="P:vacuolar protein processing"/>
    <property type="evidence" value="ECO:0007669"/>
    <property type="project" value="TreeGrafter"/>
</dbReference>
<comment type="subcellular location">
    <subcellularLocation>
        <location evidence="1">Endoplasmic reticulum membrane</location>
        <topology evidence="1">Multi-pass membrane protein</topology>
    </subcellularLocation>
</comment>
<dbReference type="InterPro" id="IPR008506">
    <property type="entry name" value="SND2/TMEM208"/>
</dbReference>
<keyword evidence="3 8" id="KW-0812">Transmembrane</keyword>
<feature type="region of interest" description="Disordered" evidence="7">
    <location>
        <begin position="150"/>
        <end position="185"/>
    </location>
</feature>
<dbReference type="GO" id="GO:0005773">
    <property type="term" value="C:vacuole"/>
    <property type="evidence" value="ECO:0007669"/>
    <property type="project" value="GOC"/>
</dbReference>
<evidence type="ECO:0000313" key="9">
    <source>
        <dbReference type="EMBL" id="PCH41367.1"/>
    </source>
</evidence>
<accession>A0A2H3JYZ6</accession>
<dbReference type="Proteomes" id="UP000218811">
    <property type="component" value="Unassembled WGS sequence"/>
</dbReference>
<keyword evidence="6 8" id="KW-0472">Membrane</keyword>
<dbReference type="EMBL" id="KB468113">
    <property type="protein sequence ID" value="PCH41367.1"/>
    <property type="molecule type" value="Genomic_DNA"/>
</dbReference>